<dbReference type="CDD" id="cd07906">
    <property type="entry name" value="Adenylation_DNA_ligase_LigD_LigC"/>
    <property type="match status" value="1"/>
</dbReference>
<dbReference type="InterPro" id="IPR012310">
    <property type="entry name" value="DNA_ligase_ATP-dep_cent"/>
</dbReference>
<evidence type="ECO:0000313" key="6">
    <source>
        <dbReference type="EMBL" id="MBF9073119.1"/>
    </source>
</evidence>
<comment type="caution">
    <text evidence="6">The sequence shown here is derived from an EMBL/GenBank/DDBJ whole genome shotgun (WGS) entry which is preliminary data.</text>
</comment>
<dbReference type="CDD" id="cd07971">
    <property type="entry name" value="OBF_DNA_ligase_LigD"/>
    <property type="match status" value="1"/>
</dbReference>
<comment type="similarity">
    <text evidence="1">Belongs to the ATP-dependent DNA ligase family.</text>
</comment>
<evidence type="ECO:0000256" key="1">
    <source>
        <dbReference type="ARBA" id="ARBA00007572"/>
    </source>
</evidence>
<dbReference type="Gene3D" id="3.30.470.30">
    <property type="entry name" value="DNA ligase/mRNA capping enzyme"/>
    <property type="match status" value="1"/>
</dbReference>
<protein>
    <recommendedName>
        <fullName evidence="2">DNA ligase (ATP)</fullName>
        <ecNumber evidence="2">6.5.1.1</ecNumber>
    </recommendedName>
</protein>
<dbReference type="Pfam" id="PF01068">
    <property type="entry name" value="DNA_ligase_A_M"/>
    <property type="match status" value="1"/>
</dbReference>
<dbReference type="EC" id="6.5.1.1" evidence="2"/>
<keyword evidence="3 6" id="KW-0436">Ligase</keyword>
<dbReference type="GO" id="GO:0005524">
    <property type="term" value="F:ATP binding"/>
    <property type="evidence" value="ECO:0007669"/>
    <property type="project" value="InterPro"/>
</dbReference>
<keyword evidence="7" id="KW-1185">Reference proteome</keyword>
<dbReference type="NCBIfam" id="TIGR02779">
    <property type="entry name" value="NHEJ_ligase_lig"/>
    <property type="match status" value="1"/>
</dbReference>
<evidence type="ECO:0000313" key="7">
    <source>
        <dbReference type="Proteomes" id="UP000657385"/>
    </source>
</evidence>
<organism evidence="6 7">
    <name type="scientific">Streptacidiphilus fuscans</name>
    <dbReference type="NCBI Taxonomy" id="2789292"/>
    <lineage>
        <taxon>Bacteria</taxon>
        <taxon>Bacillati</taxon>
        <taxon>Actinomycetota</taxon>
        <taxon>Actinomycetes</taxon>
        <taxon>Kitasatosporales</taxon>
        <taxon>Streptomycetaceae</taxon>
        <taxon>Streptacidiphilus</taxon>
    </lineage>
</organism>
<evidence type="ECO:0000256" key="4">
    <source>
        <dbReference type="ARBA" id="ARBA00034003"/>
    </source>
</evidence>
<dbReference type="PANTHER" id="PTHR45674:SF4">
    <property type="entry name" value="DNA LIGASE 1"/>
    <property type="match status" value="1"/>
</dbReference>
<dbReference type="Pfam" id="PF04679">
    <property type="entry name" value="DNA_ligase_A_C"/>
    <property type="match status" value="1"/>
</dbReference>
<dbReference type="PANTHER" id="PTHR45674">
    <property type="entry name" value="DNA LIGASE 1/3 FAMILY MEMBER"/>
    <property type="match status" value="1"/>
</dbReference>
<dbReference type="SUPFAM" id="SSF50249">
    <property type="entry name" value="Nucleic acid-binding proteins"/>
    <property type="match status" value="1"/>
</dbReference>
<evidence type="ECO:0000256" key="3">
    <source>
        <dbReference type="ARBA" id="ARBA00022598"/>
    </source>
</evidence>
<proteinExistence type="inferred from homology"/>
<dbReference type="PROSITE" id="PS50160">
    <property type="entry name" value="DNA_LIGASE_A3"/>
    <property type="match status" value="1"/>
</dbReference>
<dbReference type="SUPFAM" id="SSF56091">
    <property type="entry name" value="DNA ligase/mRNA capping enzyme, catalytic domain"/>
    <property type="match status" value="1"/>
</dbReference>
<sequence>MAARPRTPVALPAYTPMLATTAPLPRDEAHWAAEVKWDGMRVLVYVPGDGTVTVRSRTGGDATERYPELTGVADLLGDRAVVLDGEVVALGADGAPSFGALQERMSLRRPAQIQVARHDTPVTLMAFDLLNDSGHDLTHEPYTRRRAQLTELGLDEGPVRTPPSWIGDLGAAVEWTESYGIEGIVAKRLDSLYQPGRRSRAWIKHKHRQSVDVRVGGWLANERGELRSVLVGIPEPRGLRYLGAVGSGLGVNEAADLSEVLRSVELDRSPFLATPTDLGRPDSTVHWASPALAAEVEYAELTAGGILRQPVWKGLREITPPPEPPDQLGF</sequence>
<dbReference type="InterPro" id="IPR012309">
    <property type="entry name" value="DNA_ligase_ATP-dep_C"/>
</dbReference>
<comment type="catalytic activity">
    <reaction evidence="4">
        <text>ATP + (deoxyribonucleotide)n-3'-hydroxyl + 5'-phospho-(deoxyribonucleotide)m = (deoxyribonucleotide)n+m + AMP + diphosphate.</text>
        <dbReference type="EC" id="6.5.1.1"/>
    </reaction>
</comment>
<gene>
    <name evidence="6" type="primary">ligD</name>
    <name evidence="6" type="ORF">I2501_34400</name>
</gene>
<feature type="domain" description="ATP-dependent DNA ligase family profile" evidence="5">
    <location>
        <begin position="115"/>
        <end position="206"/>
    </location>
</feature>
<dbReference type="Gene3D" id="2.40.50.140">
    <property type="entry name" value="Nucleic acid-binding proteins"/>
    <property type="match status" value="1"/>
</dbReference>
<dbReference type="GO" id="GO:0006281">
    <property type="term" value="P:DNA repair"/>
    <property type="evidence" value="ECO:0007669"/>
    <property type="project" value="InterPro"/>
</dbReference>
<dbReference type="Gene3D" id="3.30.1490.70">
    <property type="match status" value="1"/>
</dbReference>
<dbReference type="InterPro" id="IPR012340">
    <property type="entry name" value="NA-bd_OB-fold"/>
</dbReference>
<dbReference type="GO" id="GO:0006310">
    <property type="term" value="P:DNA recombination"/>
    <property type="evidence" value="ECO:0007669"/>
    <property type="project" value="InterPro"/>
</dbReference>
<dbReference type="InterPro" id="IPR050191">
    <property type="entry name" value="ATP-dep_DNA_ligase"/>
</dbReference>
<dbReference type="Proteomes" id="UP000657385">
    <property type="component" value="Unassembled WGS sequence"/>
</dbReference>
<dbReference type="EMBL" id="JADPRT010000020">
    <property type="protein sequence ID" value="MBF9073119.1"/>
    <property type="molecule type" value="Genomic_DNA"/>
</dbReference>
<dbReference type="RefSeq" id="WP_196198099.1">
    <property type="nucleotide sequence ID" value="NZ_JADPRT010000020.1"/>
</dbReference>
<accession>A0A931B9P1</accession>
<evidence type="ECO:0000259" key="5">
    <source>
        <dbReference type="PROSITE" id="PS50160"/>
    </source>
</evidence>
<name>A0A931B9P1_9ACTN</name>
<dbReference type="GO" id="GO:0003910">
    <property type="term" value="F:DNA ligase (ATP) activity"/>
    <property type="evidence" value="ECO:0007669"/>
    <property type="project" value="UniProtKB-EC"/>
</dbReference>
<dbReference type="InterPro" id="IPR014146">
    <property type="entry name" value="LigD_ligase_dom"/>
</dbReference>
<evidence type="ECO:0000256" key="2">
    <source>
        <dbReference type="ARBA" id="ARBA00012727"/>
    </source>
</evidence>
<dbReference type="AlphaFoldDB" id="A0A931B9P1"/>
<reference evidence="6" key="1">
    <citation type="submission" date="2020-11" db="EMBL/GenBank/DDBJ databases">
        <title>Isolation and identification of active actinomycetes.</title>
        <authorList>
            <person name="Yu B."/>
        </authorList>
    </citation>
    <scope>NUCLEOTIDE SEQUENCE</scope>
    <source>
        <strain evidence="6">NEAU-YB345</strain>
    </source>
</reference>